<feature type="transmembrane region" description="Helical" evidence="1">
    <location>
        <begin position="273"/>
        <end position="295"/>
    </location>
</feature>
<evidence type="ECO:0000256" key="1">
    <source>
        <dbReference type="SAM" id="Phobius"/>
    </source>
</evidence>
<feature type="transmembrane region" description="Helical" evidence="1">
    <location>
        <begin position="117"/>
        <end position="137"/>
    </location>
</feature>
<name>A0A8X6NLW9_NEPPI</name>
<feature type="transmembrane region" description="Helical" evidence="1">
    <location>
        <begin position="168"/>
        <end position="199"/>
    </location>
</feature>
<keyword evidence="1" id="KW-1133">Transmembrane helix</keyword>
<feature type="transmembrane region" description="Helical" evidence="1">
    <location>
        <begin position="68"/>
        <end position="88"/>
    </location>
</feature>
<proteinExistence type="predicted"/>
<keyword evidence="1" id="KW-0472">Membrane</keyword>
<comment type="caution">
    <text evidence="2">The sequence shown here is derived from an EMBL/GenBank/DDBJ whole genome shotgun (WGS) entry which is preliminary data.</text>
</comment>
<evidence type="ECO:0000313" key="3">
    <source>
        <dbReference type="Proteomes" id="UP000887013"/>
    </source>
</evidence>
<dbReference type="EMBL" id="BMAW01105623">
    <property type="protein sequence ID" value="GFT20079.1"/>
    <property type="molecule type" value="Genomic_DNA"/>
</dbReference>
<evidence type="ECO:0000313" key="2">
    <source>
        <dbReference type="EMBL" id="GFT20079.1"/>
    </source>
</evidence>
<dbReference type="Proteomes" id="UP000887013">
    <property type="component" value="Unassembled WGS sequence"/>
</dbReference>
<feature type="transmembrane region" description="Helical" evidence="1">
    <location>
        <begin position="246"/>
        <end position="267"/>
    </location>
</feature>
<keyword evidence="1" id="KW-0812">Transmembrane</keyword>
<keyword evidence="3" id="KW-1185">Reference proteome</keyword>
<dbReference type="AlphaFoldDB" id="A0A8X6NLW9"/>
<sequence length="400" mass="45130">MNREVIPPLKWIVRSFYLICIILPDSDKESKFRSLSARLLDIFIVAFLIFLICSDLSLIVIGLKGAPFGLIISALSGDFCSLSIRLILICKRQRIAKMLQNVLSLYQKLEMSNRIKWHGGALFIAFTTSWIIPLLLLTKTTLFVFLTENGSKSSQTTLFFGNHTKEKWGVVIVFLVNILLTQQIYALPGFTVGLCYYSYKILTLVIQKMNTNLKKKIGLDSLFTSYLEFDEKITNCVSEVENSLSLLLLFLYTYVISCIFIVITLLIRNTNHVFTLYVLINIAIFIVSFTAFYALSFQSVNVHKAAVRVECTIYKMCSKISCSVSKKEDAVRFLLLTACETFPSKVLISGWGVFVLNRNFILQTTGAIISYGTIIAQLGSDTDVEKHETVTAMMVESTTI</sequence>
<protein>
    <submittedName>
        <fullName evidence="2">Uncharacterized protein</fullName>
    </submittedName>
</protein>
<gene>
    <name evidence="2" type="primary">AVEN_904_1</name>
    <name evidence="2" type="ORF">NPIL_97311</name>
</gene>
<accession>A0A8X6NLW9</accession>
<dbReference type="OrthoDB" id="6426366at2759"/>
<organism evidence="2 3">
    <name type="scientific">Nephila pilipes</name>
    <name type="common">Giant wood spider</name>
    <name type="synonym">Nephila maculata</name>
    <dbReference type="NCBI Taxonomy" id="299642"/>
    <lineage>
        <taxon>Eukaryota</taxon>
        <taxon>Metazoa</taxon>
        <taxon>Ecdysozoa</taxon>
        <taxon>Arthropoda</taxon>
        <taxon>Chelicerata</taxon>
        <taxon>Arachnida</taxon>
        <taxon>Araneae</taxon>
        <taxon>Araneomorphae</taxon>
        <taxon>Entelegynae</taxon>
        <taxon>Araneoidea</taxon>
        <taxon>Nephilidae</taxon>
        <taxon>Nephila</taxon>
    </lineage>
</organism>
<feature type="transmembrane region" description="Helical" evidence="1">
    <location>
        <begin position="39"/>
        <end position="62"/>
    </location>
</feature>
<reference evidence="2" key="1">
    <citation type="submission" date="2020-08" db="EMBL/GenBank/DDBJ databases">
        <title>Multicomponent nature underlies the extraordinary mechanical properties of spider dragline silk.</title>
        <authorList>
            <person name="Kono N."/>
            <person name="Nakamura H."/>
            <person name="Mori M."/>
            <person name="Yoshida Y."/>
            <person name="Ohtoshi R."/>
            <person name="Malay A.D."/>
            <person name="Moran D.A.P."/>
            <person name="Tomita M."/>
            <person name="Numata K."/>
            <person name="Arakawa K."/>
        </authorList>
    </citation>
    <scope>NUCLEOTIDE SEQUENCE</scope>
</reference>